<gene>
    <name evidence="1" type="ORF">HJG60_009493</name>
</gene>
<accession>A0A833YKY2</accession>
<reference evidence="1 2" key="1">
    <citation type="journal article" date="2020" name="Nature">
        <title>Six reference-quality genomes reveal evolution of bat adaptations.</title>
        <authorList>
            <person name="Jebb D."/>
            <person name="Huang Z."/>
            <person name="Pippel M."/>
            <person name="Hughes G.M."/>
            <person name="Lavrichenko K."/>
            <person name="Devanna P."/>
            <person name="Winkler S."/>
            <person name="Jermiin L.S."/>
            <person name="Skirmuntt E.C."/>
            <person name="Katzourakis A."/>
            <person name="Burkitt-Gray L."/>
            <person name="Ray D.A."/>
            <person name="Sullivan K.A.M."/>
            <person name="Roscito J.G."/>
            <person name="Kirilenko B.M."/>
            <person name="Davalos L.M."/>
            <person name="Corthals A.P."/>
            <person name="Power M.L."/>
            <person name="Jones G."/>
            <person name="Ransome R.D."/>
            <person name="Dechmann D.K.N."/>
            <person name="Locatelli A.G."/>
            <person name="Puechmaille S.J."/>
            <person name="Fedrigo O."/>
            <person name="Jarvis E.D."/>
            <person name="Hiller M."/>
            <person name="Vernes S.C."/>
            <person name="Myers E.W."/>
            <person name="Teeling E.C."/>
        </authorList>
    </citation>
    <scope>NUCLEOTIDE SEQUENCE [LARGE SCALE GENOMIC DNA]</scope>
    <source>
        <strain evidence="1">Bat1K_MPI-CBG_1</strain>
    </source>
</reference>
<evidence type="ECO:0000313" key="1">
    <source>
        <dbReference type="EMBL" id="KAF6075095.1"/>
    </source>
</evidence>
<sequence length="156" mass="16603">MMGDTSLIPPEIEAAASLWGRKGQFSLVLSWGPDSGCSEPVVRLSETVGGRPMSGGFYGLMLFTLEATVLAHCFLPAPGGPEQLQATGITRRGDRTLSAGEVFSWNYRVLLMLKGEECGFIFPDIRAPEKGLSSLGLGAGVSTTGKLPVDSFNRNH</sequence>
<dbReference type="Proteomes" id="UP000664940">
    <property type="component" value="Unassembled WGS sequence"/>
</dbReference>
<evidence type="ECO:0000313" key="2">
    <source>
        <dbReference type="Proteomes" id="UP000664940"/>
    </source>
</evidence>
<name>A0A833YKY2_9CHIR</name>
<comment type="caution">
    <text evidence="1">The sequence shown here is derived from an EMBL/GenBank/DDBJ whole genome shotgun (WGS) entry which is preliminary data.</text>
</comment>
<proteinExistence type="predicted"/>
<protein>
    <submittedName>
        <fullName evidence="1">Uncharacterized protein</fullName>
    </submittedName>
</protein>
<organism evidence="1 2">
    <name type="scientific">Phyllostomus discolor</name>
    <name type="common">pale spear-nosed bat</name>
    <dbReference type="NCBI Taxonomy" id="89673"/>
    <lineage>
        <taxon>Eukaryota</taxon>
        <taxon>Metazoa</taxon>
        <taxon>Chordata</taxon>
        <taxon>Craniata</taxon>
        <taxon>Vertebrata</taxon>
        <taxon>Euteleostomi</taxon>
        <taxon>Mammalia</taxon>
        <taxon>Eutheria</taxon>
        <taxon>Laurasiatheria</taxon>
        <taxon>Chiroptera</taxon>
        <taxon>Yangochiroptera</taxon>
        <taxon>Phyllostomidae</taxon>
        <taxon>Phyllostominae</taxon>
        <taxon>Phyllostomus</taxon>
    </lineage>
</organism>
<dbReference type="AlphaFoldDB" id="A0A833YKY2"/>
<dbReference type="EMBL" id="JABVXQ010000015">
    <property type="protein sequence ID" value="KAF6075095.1"/>
    <property type="molecule type" value="Genomic_DNA"/>
</dbReference>